<sequence length="332" mass="36983">MSQLIVVVGVTGIQGGSVARTFHQLPEWRVRGITRNPSGEPAQALATEGIEIVQGDLDNEQSLVRAFDGATAIFSNTDFFTHLFHAIDPANLPAGRTANQYAYDREVEQGMNIAAAAADPAVLKTLERFVMSNLSNASKWSGGKYTTVYHFDSKAEMIRLTRERYPEVAARMSTLQMGHYVTNWKAFAGLAPQKQADGSFVMSRATSPAFRMPHVVAHRDTGSFVKALVDLPPGKDLLAVSEWMTFPEWMEVWGRVMGVKARYHQISQEEMFKSVPTALAEEIRDGFDYIEEFGFDGGDPDVLRPEQLDFKIPLTSMEEYIKSEDWSSIMTA</sequence>
<keyword evidence="2" id="KW-0521">NADP</keyword>
<dbReference type="InterPro" id="IPR051164">
    <property type="entry name" value="NmrA-like_oxidored"/>
</dbReference>
<dbReference type="InterPro" id="IPR008030">
    <property type="entry name" value="NmrA-like"/>
</dbReference>
<dbReference type="Proteomes" id="UP001265746">
    <property type="component" value="Unassembled WGS sequence"/>
</dbReference>
<feature type="domain" description="NmrA-like" evidence="3">
    <location>
        <begin position="2"/>
        <end position="320"/>
    </location>
</feature>
<evidence type="ECO:0000313" key="4">
    <source>
        <dbReference type="EMBL" id="KAK2602866.1"/>
    </source>
</evidence>
<evidence type="ECO:0000313" key="5">
    <source>
        <dbReference type="Proteomes" id="UP001265746"/>
    </source>
</evidence>
<accession>A0AAD9SAU9</accession>
<proteinExistence type="inferred from homology"/>
<dbReference type="Gene3D" id="3.90.25.10">
    <property type="entry name" value="UDP-galactose 4-epimerase, domain 1"/>
    <property type="match status" value="1"/>
</dbReference>
<keyword evidence="5" id="KW-1185">Reference proteome</keyword>
<dbReference type="GO" id="GO:0005634">
    <property type="term" value="C:nucleus"/>
    <property type="evidence" value="ECO:0007669"/>
    <property type="project" value="TreeGrafter"/>
</dbReference>
<dbReference type="SUPFAM" id="SSF51735">
    <property type="entry name" value="NAD(P)-binding Rossmann-fold domains"/>
    <property type="match status" value="1"/>
</dbReference>
<dbReference type="EMBL" id="JAUJFL010000005">
    <property type="protein sequence ID" value="KAK2602866.1"/>
    <property type="molecule type" value="Genomic_DNA"/>
</dbReference>
<dbReference type="PANTHER" id="PTHR42748">
    <property type="entry name" value="NITROGEN METABOLITE REPRESSION PROTEIN NMRA FAMILY MEMBER"/>
    <property type="match status" value="1"/>
</dbReference>
<evidence type="ECO:0000256" key="1">
    <source>
        <dbReference type="ARBA" id="ARBA00006328"/>
    </source>
</evidence>
<name>A0AAD9SAU9_PHOAM</name>
<evidence type="ECO:0000259" key="3">
    <source>
        <dbReference type="Pfam" id="PF05368"/>
    </source>
</evidence>
<organism evidence="4 5">
    <name type="scientific">Phomopsis amygdali</name>
    <name type="common">Fusicoccum amygdali</name>
    <dbReference type="NCBI Taxonomy" id="1214568"/>
    <lineage>
        <taxon>Eukaryota</taxon>
        <taxon>Fungi</taxon>
        <taxon>Dikarya</taxon>
        <taxon>Ascomycota</taxon>
        <taxon>Pezizomycotina</taxon>
        <taxon>Sordariomycetes</taxon>
        <taxon>Sordariomycetidae</taxon>
        <taxon>Diaporthales</taxon>
        <taxon>Diaporthaceae</taxon>
        <taxon>Diaporthe</taxon>
    </lineage>
</organism>
<dbReference type="InterPro" id="IPR036291">
    <property type="entry name" value="NAD(P)-bd_dom_sf"/>
</dbReference>
<dbReference type="AlphaFoldDB" id="A0AAD9SAU9"/>
<gene>
    <name evidence="4" type="ORF">N8I77_009368</name>
</gene>
<dbReference type="CDD" id="cd05251">
    <property type="entry name" value="NmrA_like_SDR_a"/>
    <property type="match status" value="1"/>
</dbReference>
<dbReference type="Pfam" id="PF05368">
    <property type="entry name" value="NmrA"/>
    <property type="match status" value="1"/>
</dbReference>
<comment type="similarity">
    <text evidence="1">Belongs to the NmrA-type oxidoreductase family.</text>
</comment>
<reference evidence="4" key="1">
    <citation type="submission" date="2023-06" db="EMBL/GenBank/DDBJ databases">
        <authorList>
            <person name="Noh H."/>
        </authorList>
    </citation>
    <scope>NUCLEOTIDE SEQUENCE</scope>
    <source>
        <strain evidence="4">DUCC20226</strain>
    </source>
</reference>
<comment type="caution">
    <text evidence="4">The sequence shown here is derived from an EMBL/GenBank/DDBJ whole genome shotgun (WGS) entry which is preliminary data.</text>
</comment>
<dbReference type="PANTHER" id="PTHR42748:SF26">
    <property type="entry name" value="NMRA-LIKE DOMAIN-CONTAINING PROTEIN"/>
    <property type="match status" value="1"/>
</dbReference>
<dbReference type="Gene3D" id="3.40.50.720">
    <property type="entry name" value="NAD(P)-binding Rossmann-like Domain"/>
    <property type="match status" value="1"/>
</dbReference>
<evidence type="ECO:0000256" key="2">
    <source>
        <dbReference type="ARBA" id="ARBA00022857"/>
    </source>
</evidence>
<protein>
    <recommendedName>
        <fullName evidence="3">NmrA-like domain-containing protein</fullName>
    </recommendedName>
</protein>